<dbReference type="Gene3D" id="1.10.10.60">
    <property type="entry name" value="Homeodomain-like"/>
    <property type="match status" value="1"/>
</dbReference>
<comment type="caution">
    <text evidence="5">The sequence shown here is derived from an EMBL/GenBank/DDBJ whole genome shotgun (WGS) entry which is preliminary data.</text>
</comment>
<dbReference type="PANTHER" id="PTHR30146:SF24">
    <property type="entry name" value="XYLOSE OPERON REGULATORY PROTEIN"/>
    <property type="match status" value="1"/>
</dbReference>
<dbReference type="InterPro" id="IPR009057">
    <property type="entry name" value="Homeodomain-like_sf"/>
</dbReference>
<evidence type="ECO:0000313" key="6">
    <source>
        <dbReference type="Proteomes" id="UP000318437"/>
    </source>
</evidence>
<dbReference type="Pfam" id="PF22177">
    <property type="entry name" value="PBP1_XylR"/>
    <property type="match status" value="1"/>
</dbReference>
<evidence type="ECO:0000256" key="1">
    <source>
        <dbReference type="ARBA" id="ARBA00023015"/>
    </source>
</evidence>
<evidence type="ECO:0000256" key="3">
    <source>
        <dbReference type="ARBA" id="ARBA00023163"/>
    </source>
</evidence>
<dbReference type="Pfam" id="PF13377">
    <property type="entry name" value="Peripla_BP_3"/>
    <property type="match status" value="1"/>
</dbReference>
<dbReference type="InterPro" id="IPR054031">
    <property type="entry name" value="XylR_PBP1"/>
</dbReference>
<dbReference type="Pfam" id="PF12833">
    <property type="entry name" value="HTH_18"/>
    <property type="match status" value="1"/>
</dbReference>
<dbReference type="SUPFAM" id="SSF46689">
    <property type="entry name" value="Homeodomain-like"/>
    <property type="match status" value="1"/>
</dbReference>
<dbReference type="Proteomes" id="UP000318437">
    <property type="component" value="Unassembled WGS sequence"/>
</dbReference>
<dbReference type="CDD" id="cd01543">
    <property type="entry name" value="PBP1_XylR"/>
    <property type="match status" value="1"/>
</dbReference>
<evidence type="ECO:0000313" key="5">
    <source>
        <dbReference type="EMBL" id="TWU24556.1"/>
    </source>
</evidence>
<keyword evidence="2" id="KW-0238">DNA-binding</keyword>
<name>A0A5C6CNC7_9BACT</name>
<accession>A0A5C6CNC7</accession>
<dbReference type="GO" id="GO:0000976">
    <property type="term" value="F:transcription cis-regulatory region binding"/>
    <property type="evidence" value="ECO:0007669"/>
    <property type="project" value="TreeGrafter"/>
</dbReference>
<evidence type="ECO:0000259" key="4">
    <source>
        <dbReference type="PROSITE" id="PS01124"/>
    </source>
</evidence>
<dbReference type="EMBL" id="SJPS01000005">
    <property type="protein sequence ID" value="TWU24556.1"/>
    <property type="molecule type" value="Genomic_DNA"/>
</dbReference>
<keyword evidence="1" id="KW-0805">Transcription regulation</keyword>
<dbReference type="InterPro" id="IPR046335">
    <property type="entry name" value="LacI/GalR-like_sensor"/>
</dbReference>
<dbReference type="GO" id="GO:0003700">
    <property type="term" value="F:DNA-binding transcription factor activity"/>
    <property type="evidence" value="ECO:0007669"/>
    <property type="project" value="InterPro"/>
</dbReference>
<protein>
    <submittedName>
        <fullName evidence="5">Xylose operon regulatory protein</fullName>
    </submittedName>
</protein>
<dbReference type="Gene3D" id="3.40.50.2300">
    <property type="match status" value="2"/>
</dbReference>
<feature type="domain" description="HTH araC/xylS-type" evidence="4">
    <location>
        <begin position="309"/>
        <end position="407"/>
    </location>
</feature>
<dbReference type="PROSITE" id="PS01124">
    <property type="entry name" value="HTH_ARAC_FAMILY_2"/>
    <property type="match status" value="1"/>
</dbReference>
<dbReference type="InterPro" id="IPR028082">
    <property type="entry name" value="Peripla_BP_I"/>
</dbReference>
<dbReference type="InterPro" id="IPR018060">
    <property type="entry name" value="HTH_AraC"/>
</dbReference>
<organism evidence="5 6">
    <name type="scientific">Bythopirellula polymerisocia</name>
    <dbReference type="NCBI Taxonomy" id="2528003"/>
    <lineage>
        <taxon>Bacteria</taxon>
        <taxon>Pseudomonadati</taxon>
        <taxon>Planctomycetota</taxon>
        <taxon>Planctomycetia</taxon>
        <taxon>Pirellulales</taxon>
        <taxon>Lacipirellulaceae</taxon>
        <taxon>Bythopirellula</taxon>
    </lineage>
</organism>
<dbReference type="SUPFAM" id="SSF53822">
    <property type="entry name" value="Periplasmic binding protein-like I"/>
    <property type="match status" value="1"/>
</dbReference>
<sequence length="412" mass="46681">MISGRHFRLSANPFHLWPNHDHQAGILLHVALLIETSREYARGLLRGVARYHREFGPWSIFFEPHGLNDPPPSWLKTWKGHGILARIDDQRMADAILATGIPAVDVRGAFQDLGLPFIGVDNQPVSQLAYEHLKDCGLRHFAFCGTPRGENPNQDLRCDFFIEQVNQAGSKCEVFLVEQGKRKTPDWEKQQQQLANWLRTLPKPVGIMACHDDCGRWVLDACRRAELQVPDEVAVIGVDNDPYLCNLCTPPLTSIDVNSSRIGFEAAKLLHRYMEEKKVPTEAVLLGPPSGVAARQSTDMLSVEDEEVASAIRFIREKAVEGILVQDVLKLASRSPSTLERRIKRILGRTIKAEITRIRLTRAKLLLSETELPISKIALRTGFSEPKYFCDVFRKNENMTATAYRNRFRDRD</sequence>
<dbReference type="OrthoDB" id="9795616at2"/>
<gene>
    <name evidence="5" type="primary">xylR_4</name>
    <name evidence="5" type="ORF">Pla144_34400</name>
</gene>
<dbReference type="InterPro" id="IPR018062">
    <property type="entry name" value="HTH_AraC-typ_CS"/>
</dbReference>
<dbReference type="PANTHER" id="PTHR30146">
    <property type="entry name" value="LACI-RELATED TRANSCRIPTIONAL REPRESSOR"/>
    <property type="match status" value="1"/>
</dbReference>
<proteinExistence type="predicted"/>
<dbReference type="AlphaFoldDB" id="A0A5C6CNC7"/>
<dbReference type="PROSITE" id="PS00041">
    <property type="entry name" value="HTH_ARAC_FAMILY_1"/>
    <property type="match status" value="1"/>
</dbReference>
<keyword evidence="6" id="KW-1185">Reference proteome</keyword>
<dbReference type="SMART" id="SM00342">
    <property type="entry name" value="HTH_ARAC"/>
    <property type="match status" value="1"/>
</dbReference>
<evidence type="ECO:0000256" key="2">
    <source>
        <dbReference type="ARBA" id="ARBA00023125"/>
    </source>
</evidence>
<keyword evidence="3" id="KW-0804">Transcription</keyword>
<reference evidence="5 6" key="1">
    <citation type="submission" date="2019-02" db="EMBL/GenBank/DDBJ databases">
        <title>Deep-cultivation of Planctomycetes and their phenomic and genomic characterization uncovers novel biology.</title>
        <authorList>
            <person name="Wiegand S."/>
            <person name="Jogler M."/>
            <person name="Boedeker C."/>
            <person name="Pinto D."/>
            <person name="Vollmers J."/>
            <person name="Rivas-Marin E."/>
            <person name="Kohn T."/>
            <person name="Peeters S.H."/>
            <person name="Heuer A."/>
            <person name="Rast P."/>
            <person name="Oberbeckmann S."/>
            <person name="Bunk B."/>
            <person name="Jeske O."/>
            <person name="Meyerdierks A."/>
            <person name="Storesund J.E."/>
            <person name="Kallscheuer N."/>
            <person name="Luecker S."/>
            <person name="Lage O.M."/>
            <person name="Pohl T."/>
            <person name="Merkel B.J."/>
            <person name="Hornburger P."/>
            <person name="Mueller R.-W."/>
            <person name="Bruemmer F."/>
            <person name="Labrenz M."/>
            <person name="Spormann A.M."/>
            <person name="Op Den Camp H."/>
            <person name="Overmann J."/>
            <person name="Amann R."/>
            <person name="Jetten M.S.M."/>
            <person name="Mascher T."/>
            <person name="Medema M.H."/>
            <person name="Devos D.P."/>
            <person name="Kaster A.-K."/>
            <person name="Ovreas L."/>
            <person name="Rohde M."/>
            <person name="Galperin M.Y."/>
            <person name="Jogler C."/>
        </authorList>
    </citation>
    <scope>NUCLEOTIDE SEQUENCE [LARGE SCALE GENOMIC DNA]</scope>
    <source>
        <strain evidence="5 6">Pla144</strain>
    </source>
</reference>